<evidence type="ECO:0008006" key="4">
    <source>
        <dbReference type="Google" id="ProtNLM"/>
    </source>
</evidence>
<proteinExistence type="predicted"/>
<gene>
    <name evidence="2" type="ORF">KOW79_004069</name>
</gene>
<reference evidence="2 3" key="1">
    <citation type="submission" date="2021-06" db="EMBL/GenBank/DDBJ databases">
        <title>Chromosome-level genome assembly of the red-tail catfish (Hemibagrus wyckioides).</title>
        <authorList>
            <person name="Shao F."/>
        </authorList>
    </citation>
    <scope>NUCLEOTIDE SEQUENCE [LARGE SCALE GENOMIC DNA]</scope>
    <source>
        <strain evidence="2">EC202008001</strain>
        <tissue evidence="2">Blood</tissue>
    </source>
</reference>
<evidence type="ECO:0000256" key="1">
    <source>
        <dbReference type="SAM" id="Phobius"/>
    </source>
</evidence>
<keyword evidence="1" id="KW-0472">Membrane</keyword>
<accession>A0A9D3P3D1</accession>
<protein>
    <recommendedName>
        <fullName evidence="4">Transmembrane protein</fullName>
    </recommendedName>
</protein>
<sequence length="124" mass="14273">MRLHNVYSVGGFVVICLFAALVLLMLCNFLADLNCSCRKPTTQENIRKVAPPKRSQTVYSSMLPPRKDFVLDMDVVMNEVHTQTSGQTVMEMPEESRVNVGKKPLKIRKIYRAKWRKAKHSRHL</sequence>
<dbReference type="OrthoDB" id="10607515at2759"/>
<keyword evidence="3" id="KW-1185">Reference proteome</keyword>
<dbReference type="AlphaFoldDB" id="A0A9D3P3D1"/>
<dbReference type="EMBL" id="JAHKSW010000005">
    <property type="protein sequence ID" value="KAG7332235.1"/>
    <property type="molecule type" value="Genomic_DNA"/>
</dbReference>
<keyword evidence="1" id="KW-1133">Transmembrane helix</keyword>
<comment type="caution">
    <text evidence="2">The sequence shown here is derived from an EMBL/GenBank/DDBJ whole genome shotgun (WGS) entry which is preliminary data.</text>
</comment>
<evidence type="ECO:0000313" key="2">
    <source>
        <dbReference type="EMBL" id="KAG7332235.1"/>
    </source>
</evidence>
<keyword evidence="1" id="KW-0812">Transmembrane</keyword>
<name>A0A9D3P3D1_9TELE</name>
<dbReference type="Proteomes" id="UP000824219">
    <property type="component" value="Linkage Group LG05"/>
</dbReference>
<organism evidence="2 3">
    <name type="scientific">Hemibagrus wyckioides</name>
    <dbReference type="NCBI Taxonomy" id="337641"/>
    <lineage>
        <taxon>Eukaryota</taxon>
        <taxon>Metazoa</taxon>
        <taxon>Chordata</taxon>
        <taxon>Craniata</taxon>
        <taxon>Vertebrata</taxon>
        <taxon>Euteleostomi</taxon>
        <taxon>Actinopterygii</taxon>
        <taxon>Neopterygii</taxon>
        <taxon>Teleostei</taxon>
        <taxon>Ostariophysi</taxon>
        <taxon>Siluriformes</taxon>
        <taxon>Bagridae</taxon>
        <taxon>Hemibagrus</taxon>
    </lineage>
</organism>
<evidence type="ECO:0000313" key="3">
    <source>
        <dbReference type="Proteomes" id="UP000824219"/>
    </source>
</evidence>
<feature type="transmembrane region" description="Helical" evidence="1">
    <location>
        <begin position="6"/>
        <end position="31"/>
    </location>
</feature>